<reference evidence="5 7" key="2">
    <citation type="submission" date="2018-10" db="EMBL/GenBank/DDBJ databases">
        <title>Genomic Encyclopedia of Archaeal and Bacterial Type Strains, Phase II (KMG-II): from individual species to whole genera.</title>
        <authorList>
            <person name="Goeker M."/>
        </authorList>
    </citation>
    <scope>NUCLEOTIDE SEQUENCE [LARGE SCALE GENOMIC DNA]</scope>
    <source>
        <strain evidence="5 7">DSM 21886</strain>
    </source>
</reference>
<evidence type="ECO:0000256" key="1">
    <source>
        <dbReference type="ARBA" id="ARBA00006484"/>
    </source>
</evidence>
<dbReference type="InterPro" id="IPR002347">
    <property type="entry name" value="SDR_fam"/>
</dbReference>
<dbReference type="EMBL" id="RCCB01000011">
    <property type="protein sequence ID" value="RLJ30475.1"/>
    <property type="molecule type" value="Genomic_DNA"/>
</dbReference>
<dbReference type="Pfam" id="PF00106">
    <property type="entry name" value="adh_short"/>
    <property type="match status" value="1"/>
</dbReference>
<evidence type="ECO:0000313" key="4">
    <source>
        <dbReference type="EMBL" id="PKW20886.1"/>
    </source>
</evidence>
<accession>A0A497UPV1</accession>
<dbReference type="SUPFAM" id="SSF51735">
    <property type="entry name" value="NAD(P)-binding Rossmann-fold domains"/>
    <property type="match status" value="1"/>
</dbReference>
<evidence type="ECO:0000256" key="3">
    <source>
        <dbReference type="RuleBase" id="RU000363"/>
    </source>
</evidence>
<dbReference type="Gene3D" id="3.40.50.720">
    <property type="entry name" value="NAD(P)-binding Rossmann-like Domain"/>
    <property type="match status" value="1"/>
</dbReference>
<evidence type="ECO:0000313" key="7">
    <source>
        <dbReference type="Proteomes" id="UP000275027"/>
    </source>
</evidence>
<dbReference type="Proteomes" id="UP000275027">
    <property type="component" value="Unassembled WGS sequence"/>
</dbReference>
<keyword evidence="2" id="KW-0560">Oxidoreductase</keyword>
<sequence length="246" mass="27829">MTFQNNTILITGGSSGLGLEMAKQFISLGNKVIVCSRTSEKLRQAQKTVPGILTYTCDISVEEERRRLSKWIEEHHPEINILINNAAIVHRIEFADDTESYEKSAREIATNLQAPIHLCQLFLPLLAVNPNAKIINITTGLVYVPRTNYPFYNATKAALHSFTQVLRNQLKNNSIKVTEVLFPVVDTPWHEGNAPKIAITPHKAVNEMIKGLINEKNEIRVGKVRILYYLARLAPKFAFRKINSLR</sequence>
<dbReference type="EMBL" id="PJND01000008">
    <property type="protein sequence ID" value="PKW20886.1"/>
    <property type="molecule type" value="Genomic_DNA"/>
</dbReference>
<gene>
    <name evidence="4" type="ORF">B0G92_2165</name>
    <name evidence="5" type="ORF">CLV50_1885</name>
</gene>
<dbReference type="InterPro" id="IPR036291">
    <property type="entry name" value="NAD(P)-bd_dom_sf"/>
</dbReference>
<organism evidence="5 7">
    <name type="scientific">Flavobacterium lindanitolerans</name>
    <dbReference type="NCBI Taxonomy" id="428988"/>
    <lineage>
        <taxon>Bacteria</taxon>
        <taxon>Pseudomonadati</taxon>
        <taxon>Bacteroidota</taxon>
        <taxon>Flavobacteriia</taxon>
        <taxon>Flavobacteriales</taxon>
        <taxon>Flavobacteriaceae</taxon>
        <taxon>Flavobacterium</taxon>
    </lineage>
</organism>
<dbReference type="PANTHER" id="PTHR44196:SF1">
    <property type="entry name" value="DEHYDROGENASE_REDUCTASE SDR FAMILY MEMBER 7B"/>
    <property type="match status" value="1"/>
</dbReference>
<reference evidence="4 6" key="1">
    <citation type="submission" date="2017-12" db="EMBL/GenBank/DDBJ databases">
        <title>Genomic Encyclopedia of Type Strains, Phase III (KMG-III): the genomes of soil and plant-associated and newly described type strains.</title>
        <authorList>
            <person name="Whitman W."/>
        </authorList>
    </citation>
    <scope>NUCLEOTIDE SEQUENCE [LARGE SCALE GENOMIC DNA]</scope>
    <source>
        <strain evidence="4 6">IP-10</strain>
    </source>
</reference>
<evidence type="ECO:0000256" key="2">
    <source>
        <dbReference type="ARBA" id="ARBA00023002"/>
    </source>
</evidence>
<dbReference type="Proteomes" id="UP000233767">
    <property type="component" value="Unassembled WGS sequence"/>
</dbReference>
<keyword evidence="6" id="KW-1185">Reference proteome</keyword>
<dbReference type="PANTHER" id="PTHR44196">
    <property type="entry name" value="DEHYDROGENASE/REDUCTASE SDR FAMILY MEMBER 7B"/>
    <property type="match status" value="1"/>
</dbReference>
<proteinExistence type="inferred from homology"/>
<comment type="similarity">
    <text evidence="1 3">Belongs to the short-chain dehydrogenases/reductases (SDR) family.</text>
</comment>
<evidence type="ECO:0000313" key="5">
    <source>
        <dbReference type="EMBL" id="RLJ30475.1"/>
    </source>
</evidence>
<name>A0A497UPV1_9FLAO</name>
<protein>
    <submittedName>
        <fullName evidence="4 5">Oxidoreductase</fullName>
    </submittedName>
</protein>
<comment type="caution">
    <text evidence="5">The sequence shown here is derived from an EMBL/GenBank/DDBJ whole genome shotgun (WGS) entry which is preliminary data.</text>
</comment>
<dbReference type="AlphaFoldDB" id="A0A497UPV1"/>
<dbReference type="RefSeq" id="WP_101472180.1">
    <property type="nucleotide sequence ID" value="NZ_PJND01000008.1"/>
</dbReference>
<dbReference type="GO" id="GO:0016020">
    <property type="term" value="C:membrane"/>
    <property type="evidence" value="ECO:0007669"/>
    <property type="project" value="TreeGrafter"/>
</dbReference>
<dbReference type="PRINTS" id="PR00080">
    <property type="entry name" value="SDRFAMILY"/>
</dbReference>
<dbReference type="PRINTS" id="PR00081">
    <property type="entry name" value="GDHRDH"/>
</dbReference>
<evidence type="ECO:0000313" key="6">
    <source>
        <dbReference type="Proteomes" id="UP000233767"/>
    </source>
</evidence>
<dbReference type="GO" id="GO:0016491">
    <property type="term" value="F:oxidoreductase activity"/>
    <property type="evidence" value="ECO:0007669"/>
    <property type="project" value="UniProtKB-KW"/>
</dbReference>